<dbReference type="EC" id="2.7.7.7" evidence="2"/>
<keyword evidence="3" id="KW-0808">Transferase</keyword>
<dbReference type="InterPro" id="IPR004868">
    <property type="entry name" value="DNA-dir_DNA_pol_B_mt/vir"/>
</dbReference>
<dbReference type="GO" id="GO:0000166">
    <property type="term" value="F:nucleotide binding"/>
    <property type="evidence" value="ECO:0007669"/>
    <property type="project" value="InterPro"/>
</dbReference>
<feature type="non-terminal residue" evidence="10">
    <location>
        <position position="252"/>
    </location>
</feature>
<dbReference type="EMBL" id="DS473829">
    <property type="protein sequence ID" value="EDO27127.1"/>
    <property type="molecule type" value="Genomic_DNA"/>
</dbReference>
<organism evidence="10 11">
    <name type="scientific">Nematostella vectensis</name>
    <name type="common">Starlet sea anemone</name>
    <dbReference type="NCBI Taxonomy" id="45351"/>
    <lineage>
        <taxon>Eukaryota</taxon>
        <taxon>Metazoa</taxon>
        <taxon>Cnidaria</taxon>
        <taxon>Anthozoa</taxon>
        <taxon>Hexacorallia</taxon>
        <taxon>Actiniaria</taxon>
        <taxon>Edwardsiidae</taxon>
        <taxon>Nematostella</taxon>
    </lineage>
</organism>
<dbReference type="Gene3D" id="3.90.1600.10">
    <property type="entry name" value="Palm domain of DNA polymerase"/>
    <property type="match status" value="1"/>
</dbReference>
<keyword evidence="6" id="KW-0239">DNA-directed DNA polymerase</keyword>
<dbReference type="eggNOG" id="ENOG502RBYQ">
    <property type="taxonomic scope" value="Eukaryota"/>
</dbReference>
<evidence type="ECO:0000313" key="10">
    <source>
        <dbReference type="EMBL" id="EDO27127.1"/>
    </source>
</evidence>
<evidence type="ECO:0000256" key="8">
    <source>
        <dbReference type="ARBA" id="ARBA00049244"/>
    </source>
</evidence>
<dbReference type="Pfam" id="PF03175">
    <property type="entry name" value="DNA_pol_B_2"/>
    <property type="match status" value="1"/>
</dbReference>
<evidence type="ECO:0000256" key="7">
    <source>
        <dbReference type="ARBA" id="ARBA00023125"/>
    </source>
</evidence>
<keyword evidence="4" id="KW-0548">Nucleotidyltransferase</keyword>
<comment type="catalytic activity">
    <reaction evidence="8">
        <text>DNA(n) + a 2'-deoxyribonucleoside 5'-triphosphate = DNA(n+1) + diphosphate</text>
        <dbReference type="Rhea" id="RHEA:22508"/>
        <dbReference type="Rhea" id="RHEA-COMP:17339"/>
        <dbReference type="Rhea" id="RHEA-COMP:17340"/>
        <dbReference type="ChEBI" id="CHEBI:33019"/>
        <dbReference type="ChEBI" id="CHEBI:61560"/>
        <dbReference type="ChEBI" id="CHEBI:173112"/>
        <dbReference type="EC" id="2.7.7.7"/>
    </reaction>
</comment>
<dbReference type="InterPro" id="IPR023211">
    <property type="entry name" value="DNA_pol_palm_dom_sf"/>
</dbReference>
<dbReference type="GO" id="GO:0006260">
    <property type="term" value="P:DNA replication"/>
    <property type="evidence" value="ECO:0007669"/>
    <property type="project" value="UniProtKB-KW"/>
</dbReference>
<dbReference type="PANTHER" id="PTHR48144">
    <property type="entry name" value="DNA-DIRECTED DNA POLYMERASE"/>
    <property type="match status" value="1"/>
</dbReference>
<evidence type="ECO:0000259" key="9">
    <source>
        <dbReference type="Pfam" id="PF03175"/>
    </source>
</evidence>
<comment type="similarity">
    <text evidence="1">Belongs to the DNA polymerase type-B family.</text>
</comment>
<dbReference type="InterPro" id="IPR043502">
    <property type="entry name" value="DNA/RNA_pol_sf"/>
</dbReference>
<dbReference type="HOGENOM" id="CLU_1105035_0_0_1"/>
<dbReference type="AlphaFoldDB" id="A7TA45"/>
<feature type="domain" description="DNA-directed DNA polymerase family B mitochondria/virus" evidence="9">
    <location>
        <begin position="14"/>
        <end position="103"/>
    </location>
</feature>
<gene>
    <name evidence="10" type="ORF">NEMVEDRAFT_v1g64666</name>
</gene>
<evidence type="ECO:0000256" key="6">
    <source>
        <dbReference type="ARBA" id="ARBA00022932"/>
    </source>
</evidence>
<dbReference type="PANTHER" id="PTHR48144:SF2">
    <property type="entry name" value="DNA-DIRECTED DNA POLYMERASE"/>
    <property type="match status" value="1"/>
</dbReference>
<feature type="non-terminal residue" evidence="10">
    <location>
        <position position="1"/>
    </location>
</feature>
<evidence type="ECO:0000313" key="11">
    <source>
        <dbReference type="Proteomes" id="UP000001593"/>
    </source>
</evidence>
<dbReference type="GO" id="GO:0003887">
    <property type="term" value="F:DNA-directed DNA polymerase activity"/>
    <property type="evidence" value="ECO:0007669"/>
    <property type="project" value="UniProtKB-KW"/>
</dbReference>
<dbReference type="SUPFAM" id="SSF56672">
    <property type="entry name" value="DNA/RNA polymerases"/>
    <property type="match status" value="1"/>
</dbReference>
<dbReference type="Proteomes" id="UP000001593">
    <property type="component" value="Unassembled WGS sequence"/>
</dbReference>
<evidence type="ECO:0000256" key="1">
    <source>
        <dbReference type="ARBA" id="ARBA00005755"/>
    </source>
</evidence>
<dbReference type="InParanoid" id="A7TA45"/>
<sequence>GLRFDGGFNCKITEVIKDLFERRKRLKEEGNPAQALIKLIMNSAYGKSIQRPITTKTLYPAEEDLPGVLARRSGSVRDFVEIGGKRNLWKLRYDKSVVDHMSYPQVGSSVLSNSKRLMNNVMATPEVDRYIKYTDTDSAWMDVRGLSVIEDKVPELLGTGLGQMHSDLGLSGTDPKAYSWAFVAPKTYFAVIKNDEGEVTSTVRLKGIPSKCRDAVLKEDFGGNVERMFAQIASDEGLVFDLLRGGAPRFVF</sequence>
<reference evidence="10 11" key="1">
    <citation type="journal article" date="2007" name="Science">
        <title>Sea anemone genome reveals ancestral eumetazoan gene repertoire and genomic organization.</title>
        <authorList>
            <person name="Putnam N.H."/>
            <person name="Srivastava M."/>
            <person name="Hellsten U."/>
            <person name="Dirks B."/>
            <person name="Chapman J."/>
            <person name="Salamov A."/>
            <person name="Terry A."/>
            <person name="Shapiro H."/>
            <person name="Lindquist E."/>
            <person name="Kapitonov V.V."/>
            <person name="Jurka J."/>
            <person name="Genikhovich G."/>
            <person name="Grigoriev I.V."/>
            <person name="Lucas S.M."/>
            <person name="Steele R.E."/>
            <person name="Finnerty J.R."/>
            <person name="Technau U."/>
            <person name="Martindale M.Q."/>
            <person name="Rokhsar D.S."/>
        </authorList>
    </citation>
    <scope>NUCLEOTIDE SEQUENCE [LARGE SCALE GENOMIC DNA]</scope>
    <source>
        <strain evidence="11">CH2 X CH6</strain>
    </source>
</reference>
<dbReference type="GO" id="GO:0003677">
    <property type="term" value="F:DNA binding"/>
    <property type="evidence" value="ECO:0007669"/>
    <property type="project" value="UniProtKB-KW"/>
</dbReference>
<keyword evidence="7" id="KW-0238">DNA-binding</keyword>
<protein>
    <recommendedName>
        <fullName evidence="2">DNA-directed DNA polymerase</fullName>
        <ecNumber evidence="2">2.7.7.7</ecNumber>
    </recommendedName>
</protein>
<evidence type="ECO:0000256" key="4">
    <source>
        <dbReference type="ARBA" id="ARBA00022695"/>
    </source>
</evidence>
<proteinExistence type="inferred from homology"/>
<evidence type="ECO:0000256" key="2">
    <source>
        <dbReference type="ARBA" id="ARBA00012417"/>
    </source>
</evidence>
<dbReference type="KEGG" id="nve:5497386"/>
<evidence type="ECO:0000256" key="5">
    <source>
        <dbReference type="ARBA" id="ARBA00022705"/>
    </source>
</evidence>
<name>A7TA45_NEMVE</name>
<keyword evidence="5" id="KW-0235">DNA replication</keyword>
<accession>A7TA45</accession>
<keyword evidence="11" id="KW-1185">Reference proteome</keyword>
<evidence type="ECO:0000256" key="3">
    <source>
        <dbReference type="ARBA" id="ARBA00022679"/>
    </source>
</evidence>